<dbReference type="RefSeq" id="WP_163818986.1">
    <property type="nucleotide sequence ID" value="NZ_JAAGOB010000006.1"/>
</dbReference>
<name>A0A6N9YMJ3_9ACTN</name>
<sequence>MNQNRDHHTAAASDADAASESAVPDVPMNRAERRAKGKGKTTPGQNAGPQKNDRLRDSQVMAQPKLKGKRGNR</sequence>
<proteinExistence type="predicted"/>
<dbReference type="Proteomes" id="UP000469185">
    <property type="component" value="Unassembled WGS sequence"/>
</dbReference>
<dbReference type="AlphaFoldDB" id="A0A6N9YMJ3"/>
<evidence type="ECO:0000256" key="1">
    <source>
        <dbReference type="SAM" id="MobiDB-lite"/>
    </source>
</evidence>
<evidence type="ECO:0000313" key="2">
    <source>
        <dbReference type="EMBL" id="NED96213.1"/>
    </source>
</evidence>
<feature type="compositionally biased region" description="Low complexity" evidence="1">
    <location>
        <begin position="10"/>
        <end position="22"/>
    </location>
</feature>
<reference evidence="2 3" key="1">
    <citation type="submission" date="2020-02" db="EMBL/GenBank/DDBJ databases">
        <authorList>
            <person name="Li X.-J."/>
            <person name="Feng X.-M."/>
        </authorList>
    </citation>
    <scope>NUCLEOTIDE SEQUENCE [LARGE SCALE GENOMIC DNA]</scope>
    <source>
        <strain evidence="2 3">CGMCC 4.7225</strain>
    </source>
</reference>
<keyword evidence="3" id="KW-1185">Reference proteome</keyword>
<protein>
    <submittedName>
        <fullName evidence="2">Uncharacterized protein</fullName>
    </submittedName>
</protein>
<evidence type="ECO:0000313" key="3">
    <source>
        <dbReference type="Proteomes" id="UP000469185"/>
    </source>
</evidence>
<dbReference type="EMBL" id="JAAGOB010000006">
    <property type="protein sequence ID" value="NED96213.1"/>
    <property type="molecule type" value="Genomic_DNA"/>
</dbReference>
<organism evidence="2 3">
    <name type="scientific">Phytoactinopolyspora alkaliphila</name>
    <dbReference type="NCBI Taxonomy" id="1783498"/>
    <lineage>
        <taxon>Bacteria</taxon>
        <taxon>Bacillati</taxon>
        <taxon>Actinomycetota</taxon>
        <taxon>Actinomycetes</taxon>
        <taxon>Jiangellales</taxon>
        <taxon>Jiangellaceae</taxon>
        <taxon>Phytoactinopolyspora</taxon>
    </lineage>
</organism>
<gene>
    <name evidence="2" type="ORF">G1H11_12920</name>
</gene>
<feature type="region of interest" description="Disordered" evidence="1">
    <location>
        <begin position="1"/>
        <end position="73"/>
    </location>
</feature>
<comment type="caution">
    <text evidence="2">The sequence shown here is derived from an EMBL/GenBank/DDBJ whole genome shotgun (WGS) entry which is preliminary data.</text>
</comment>
<accession>A0A6N9YMJ3</accession>